<feature type="domain" description="RRM" evidence="5">
    <location>
        <begin position="68"/>
        <end position="138"/>
    </location>
</feature>
<feature type="compositionally biased region" description="Pro residues" evidence="4">
    <location>
        <begin position="284"/>
        <end position="298"/>
    </location>
</feature>
<sequence length="431" mass="47592">MASPAHVPMQDAPPPLDVADRIESQNGAPLSADVAPPVDAADDRDFRLDQPLSAGGKPNFREKQIKPNKVYIGGLPEHTRQEDLRNCFGKLGNIVNIELKLGYGFVEFDSRESAEESVAKYHEGFFMGNKIRVELSHGGGRTAKYNNGDPGACFKCGNIGHWARECPHATSSGPRRGGYMDAPSRDYPPRDPYREDYGRYSGRDPRYVYDYPPPREYRRPLTPPRDYRDYPSSRPPRDYDEYRARPTPPSRGYYGNDPYPPRSYDAPPSRDTDRRAPPADRFAPYPPARPRTPPGPPPRARDDFDRAPRDYPPEYRARPTTPPLPPAASSGSRYSEYPPRSSGGGYRRRSQSPPARSTSANYRSGSYAAEHGSDAAPFSSGSAAYSGSAGYSGNGYSSATMGAPPRSGGSARERDYPPRNGAEPTSYARRA</sequence>
<dbReference type="InterPro" id="IPR001878">
    <property type="entry name" value="Znf_CCHC"/>
</dbReference>
<keyword evidence="8" id="KW-1185">Reference proteome</keyword>
<dbReference type="OrthoDB" id="1099063at2759"/>
<dbReference type="EMBL" id="NBII01000002">
    <property type="protein sequence ID" value="PAV22260.1"/>
    <property type="molecule type" value="Genomic_DNA"/>
</dbReference>
<dbReference type="InterPro" id="IPR035979">
    <property type="entry name" value="RBD_domain_sf"/>
</dbReference>
<evidence type="ECO:0000256" key="3">
    <source>
        <dbReference type="PROSITE-ProRule" id="PRU00176"/>
    </source>
</evidence>
<feature type="compositionally biased region" description="Polar residues" evidence="4">
    <location>
        <begin position="355"/>
        <end position="364"/>
    </location>
</feature>
<dbReference type="GO" id="GO:0003723">
    <property type="term" value="F:RNA binding"/>
    <property type="evidence" value="ECO:0007669"/>
    <property type="project" value="UniProtKB-UniRule"/>
</dbReference>
<protein>
    <submittedName>
        <fullName evidence="7">RNA-binding domain-containing</fullName>
    </submittedName>
</protein>
<feature type="compositionally biased region" description="Basic and acidic residues" evidence="4">
    <location>
        <begin position="299"/>
        <end position="317"/>
    </location>
</feature>
<feature type="compositionally biased region" description="Basic and acidic residues" evidence="4">
    <location>
        <begin position="183"/>
        <end position="244"/>
    </location>
</feature>
<organism evidence="7 8">
    <name type="scientific">Pyrrhoderma noxium</name>
    <dbReference type="NCBI Taxonomy" id="2282107"/>
    <lineage>
        <taxon>Eukaryota</taxon>
        <taxon>Fungi</taxon>
        <taxon>Dikarya</taxon>
        <taxon>Basidiomycota</taxon>
        <taxon>Agaricomycotina</taxon>
        <taxon>Agaricomycetes</taxon>
        <taxon>Hymenochaetales</taxon>
        <taxon>Hymenochaetaceae</taxon>
        <taxon>Pyrrhoderma</taxon>
    </lineage>
</organism>
<evidence type="ECO:0000313" key="8">
    <source>
        <dbReference type="Proteomes" id="UP000217199"/>
    </source>
</evidence>
<dbReference type="STRING" id="2282107.A0A286URP3"/>
<dbReference type="CDD" id="cd00590">
    <property type="entry name" value="RRM_SF"/>
    <property type="match status" value="1"/>
</dbReference>
<feature type="compositionally biased region" description="Low complexity" evidence="4">
    <location>
        <begin position="379"/>
        <end position="399"/>
    </location>
</feature>
<proteinExistence type="predicted"/>
<dbReference type="SMART" id="SM00360">
    <property type="entry name" value="RRM"/>
    <property type="match status" value="1"/>
</dbReference>
<dbReference type="PANTHER" id="PTHR48038">
    <property type="entry name" value="RIBONUCLEOPROTEIN RB97D"/>
    <property type="match status" value="1"/>
</dbReference>
<evidence type="ECO:0000259" key="5">
    <source>
        <dbReference type="PROSITE" id="PS50102"/>
    </source>
</evidence>
<dbReference type="InterPro" id="IPR036875">
    <property type="entry name" value="Znf_CCHC_sf"/>
</dbReference>
<evidence type="ECO:0000313" key="7">
    <source>
        <dbReference type="EMBL" id="PAV22260.1"/>
    </source>
</evidence>
<evidence type="ECO:0000256" key="2">
    <source>
        <dbReference type="PROSITE-ProRule" id="PRU00047"/>
    </source>
</evidence>
<dbReference type="Pfam" id="PF00076">
    <property type="entry name" value="RRM_1"/>
    <property type="match status" value="1"/>
</dbReference>
<feature type="compositionally biased region" description="Low complexity" evidence="4">
    <location>
        <begin position="327"/>
        <end position="341"/>
    </location>
</feature>
<reference evidence="7 8" key="1">
    <citation type="journal article" date="2017" name="Mol. Ecol.">
        <title>Comparative and population genomic landscape of Phellinus noxius: A hypervariable fungus causing root rot in trees.</title>
        <authorList>
            <person name="Chung C.L."/>
            <person name="Lee T.J."/>
            <person name="Akiba M."/>
            <person name="Lee H.H."/>
            <person name="Kuo T.H."/>
            <person name="Liu D."/>
            <person name="Ke H.M."/>
            <person name="Yokoi T."/>
            <person name="Roa M.B."/>
            <person name="Lu M.J."/>
            <person name="Chang Y.Y."/>
            <person name="Ann P.J."/>
            <person name="Tsai J.N."/>
            <person name="Chen C.Y."/>
            <person name="Tzean S.S."/>
            <person name="Ota Y."/>
            <person name="Hattori T."/>
            <person name="Sahashi N."/>
            <person name="Liou R.F."/>
            <person name="Kikuchi T."/>
            <person name="Tsai I.J."/>
        </authorList>
    </citation>
    <scope>NUCLEOTIDE SEQUENCE [LARGE SCALE GENOMIC DNA]</scope>
    <source>
        <strain evidence="7 8">FFPRI411160</strain>
    </source>
</reference>
<dbReference type="InterPro" id="IPR000504">
    <property type="entry name" value="RRM_dom"/>
</dbReference>
<feature type="domain" description="CCHC-type" evidence="6">
    <location>
        <begin position="153"/>
        <end position="167"/>
    </location>
</feature>
<comment type="caution">
    <text evidence="7">The sequence shown here is derived from an EMBL/GenBank/DDBJ whole genome shotgun (WGS) entry which is preliminary data.</text>
</comment>
<keyword evidence="1" id="KW-0507">mRNA processing</keyword>
<feature type="region of interest" description="Disordered" evidence="4">
    <location>
        <begin position="170"/>
        <end position="431"/>
    </location>
</feature>
<name>A0A286URP3_9AGAM</name>
<keyword evidence="2" id="KW-0863">Zinc-finger</keyword>
<evidence type="ECO:0000256" key="1">
    <source>
        <dbReference type="ARBA" id="ARBA00022664"/>
    </source>
</evidence>
<evidence type="ECO:0000256" key="4">
    <source>
        <dbReference type="SAM" id="MobiDB-lite"/>
    </source>
</evidence>
<dbReference type="PANTHER" id="PTHR48038:SF1">
    <property type="entry name" value="RIBONUCLEOPROTEIN RB97D"/>
    <property type="match status" value="1"/>
</dbReference>
<dbReference type="PROSITE" id="PS50102">
    <property type="entry name" value="RRM"/>
    <property type="match status" value="1"/>
</dbReference>
<dbReference type="SUPFAM" id="SSF57756">
    <property type="entry name" value="Retrovirus zinc finger-like domains"/>
    <property type="match status" value="1"/>
</dbReference>
<dbReference type="Proteomes" id="UP000217199">
    <property type="component" value="Unassembled WGS sequence"/>
</dbReference>
<dbReference type="AlphaFoldDB" id="A0A286URP3"/>
<dbReference type="PROSITE" id="PS50158">
    <property type="entry name" value="ZF_CCHC"/>
    <property type="match status" value="1"/>
</dbReference>
<dbReference type="SMART" id="SM00343">
    <property type="entry name" value="ZnF_C2HC"/>
    <property type="match status" value="1"/>
</dbReference>
<dbReference type="GO" id="GO:0006397">
    <property type="term" value="P:mRNA processing"/>
    <property type="evidence" value="ECO:0007669"/>
    <property type="project" value="UniProtKB-KW"/>
</dbReference>
<dbReference type="GO" id="GO:0008270">
    <property type="term" value="F:zinc ion binding"/>
    <property type="evidence" value="ECO:0007669"/>
    <property type="project" value="UniProtKB-KW"/>
</dbReference>
<keyword evidence="2" id="KW-0479">Metal-binding</keyword>
<keyword evidence="3" id="KW-0694">RNA-binding</keyword>
<dbReference type="SUPFAM" id="SSF54928">
    <property type="entry name" value="RNA-binding domain, RBD"/>
    <property type="match status" value="1"/>
</dbReference>
<accession>A0A286URP3</accession>
<evidence type="ECO:0000259" key="6">
    <source>
        <dbReference type="PROSITE" id="PS50158"/>
    </source>
</evidence>
<dbReference type="Pfam" id="PF00098">
    <property type="entry name" value="zf-CCHC"/>
    <property type="match status" value="1"/>
</dbReference>
<dbReference type="InParanoid" id="A0A286URP3"/>
<dbReference type="Gene3D" id="3.30.70.330">
    <property type="match status" value="1"/>
</dbReference>
<keyword evidence="2" id="KW-0862">Zinc</keyword>
<dbReference type="Gene3D" id="4.10.60.10">
    <property type="entry name" value="Zinc finger, CCHC-type"/>
    <property type="match status" value="1"/>
</dbReference>
<feature type="compositionally biased region" description="Basic and acidic residues" evidence="4">
    <location>
        <begin position="268"/>
        <end position="278"/>
    </location>
</feature>
<feature type="region of interest" description="Disordered" evidence="4">
    <location>
        <begin position="1"/>
        <end position="43"/>
    </location>
</feature>
<gene>
    <name evidence="7" type="ORF">PNOK_0221700</name>
</gene>
<dbReference type="InterPro" id="IPR012677">
    <property type="entry name" value="Nucleotide-bd_a/b_plait_sf"/>
</dbReference>